<accession>A0A438H1D4</accession>
<feature type="region of interest" description="Disordered" evidence="1">
    <location>
        <begin position="46"/>
        <end position="98"/>
    </location>
</feature>
<dbReference type="AlphaFoldDB" id="A0A438H1D4"/>
<organism evidence="2 3">
    <name type="scientific">Vitis vinifera</name>
    <name type="common">Grape</name>
    <dbReference type="NCBI Taxonomy" id="29760"/>
    <lineage>
        <taxon>Eukaryota</taxon>
        <taxon>Viridiplantae</taxon>
        <taxon>Streptophyta</taxon>
        <taxon>Embryophyta</taxon>
        <taxon>Tracheophyta</taxon>
        <taxon>Spermatophyta</taxon>
        <taxon>Magnoliopsida</taxon>
        <taxon>eudicotyledons</taxon>
        <taxon>Gunneridae</taxon>
        <taxon>Pentapetalae</taxon>
        <taxon>rosids</taxon>
        <taxon>Vitales</taxon>
        <taxon>Vitaceae</taxon>
        <taxon>Viteae</taxon>
        <taxon>Vitis</taxon>
    </lineage>
</organism>
<protein>
    <submittedName>
        <fullName evidence="2">Uncharacterized protein</fullName>
    </submittedName>
</protein>
<dbReference type="EMBL" id="QGNW01000298">
    <property type="protein sequence ID" value="RVW78295.1"/>
    <property type="molecule type" value="Genomic_DNA"/>
</dbReference>
<comment type="caution">
    <text evidence="2">The sequence shown here is derived from an EMBL/GenBank/DDBJ whole genome shotgun (WGS) entry which is preliminary data.</text>
</comment>
<gene>
    <name evidence="2" type="ORF">CK203_055763</name>
</gene>
<evidence type="ECO:0000256" key="1">
    <source>
        <dbReference type="SAM" id="MobiDB-lite"/>
    </source>
</evidence>
<evidence type="ECO:0000313" key="3">
    <source>
        <dbReference type="Proteomes" id="UP000288805"/>
    </source>
</evidence>
<feature type="compositionally biased region" description="Polar residues" evidence="1">
    <location>
        <begin position="60"/>
        <end position="70"/>
    </location>
</feature>
<name>A0A438H1D4_VITVI</name>
<evidence type="ECO:0000313" key="2">
    <source>
        <dbReference type="EMBL" id="RVW78295.1"/>
    </source>
</evidence>
<proteinExistence type="predicted"/>
<reference evidence="2 3" key="1">
    <citation type="journal article" date="2018" name="PLoS Genet.">
        <title>Population sequencing reveals clonal diversity and ancestral inbreeding in the grapevine cultivar Chardonnay.</title>
        <authorList>
            <person name="Roach M.J."/>
            <person name="Johnson D.L."/>
            <person name="Bohlmann J."/>
            <person name="van Vuuren H.J."/>
            <person name="Jones S.J."/>
            <person name="Pretorius I.S."/>
            <person name="Schmidt S.A."/>
            <person name="Borneman A.R."/>
        </authorList>
    </citation>
    <scope>NUCLEOTIDE SEQUENCE [LARGE SCALE GENOMIC DNA]</scope>
    <source>
        <strain evidence="3">cv. Chardonnay</strain>
        <tissue evidence="2">Leaf</tissue>
    </source>
</reference>
<dbReference type="Proteomes" id="UP000288805">
    <property type="component" value="Unassembled WGS sequence"/>
</dbReference>
<sequence length="98" mass="10789">MRILEMVVAAATKPRGGLAPSFGAWQLRLIVMMEIKSPEIAKSRRSIEVSCTDPWEDRLQPSNAEGNMQTAKKAKERTSQKDSHAATPFSSVPGYRAS</sequence>